<comment type="caution">
    <text evidence="6">The sequence shown here is derived from an EMBL/GenBank/DDBJ whole genome shotgun (WGS) entry which is preliminary data.</text>
</comment>
<gene>
    <name evidence="6" type="ORF">SDC9_81287</name>
</gene>
<sequence>MKKLFILALFFSFSMVQINGQEAGSNKEGYKFTTIKELPVTPVKNQNRTSTCWSFSALSFMESELIRTGKGEHNLSEMFIVSKAYLDKGDKYIRTGGNINFAPGSSFGDVLTVWKNYGIVPEEVMTGLNYGEENHVHGELDAALAGFVKALLKNPNGKYSQAWKVGYQGILDAYLGQVPQKFTYKGKEYTPSSFAKELGLNPDDYISLTSYNHHPFYSQFALEIPDNWRWDKSYNLPLDEFMTIFDHSINNGYTVLWASDVSEKGFTRKGIAIVPETQVSNMSGSDQQRWLGVSAAELSNKLFSLEEIVPEMSITQEMRQLSFDNGQTTDDHGMHIYGIANDQKGNKYYMVKNSWGEAGDYKGYWFVSETFVRYKTMNIVVHKNSIPKTIKDKLGIK</sequence>
<comment type="similarity">
    <text evidence="4">Belongs to the peptidase C1 family.</text>
</comment>
<evidence type="ECO:0000313" key="6">
    <source>
        <dbReference type="EMBL" id="MPM34700.1"/>
    </source>
</evidence>
<dbReference type="GO" id="GO:0043418">
    <property type="term" value="P:homocysteine catabolic process"/>
    <property type="evidence" value="ECO:0007669"/>
    <property type="project" value="TreeGrafter"/>
</dbReference>
<evidence type="ECO:0000256" key="4">
    <source>
        <dbReference type="PIRNR" id="PIRNR005700"/>
    </source>
</evidence>
<dbReference type="GO" id="GO:0070005">
    <property type="term" value="F:cysteine-type aminopeptidase activity"/>
    <property type="evidence" value="ECO:0007669"/>
    <property type="project" value="InterPro"/>
</dbReference>
<dbReference type="SUPFAM" id="SSF54001">
    <property type="entry name" value="Cysteine proteinases"/>
    <property type="match status" value="1"/>
</dbReference>
<dbReference type="EMBL" id="VSSQ01007052">
    <property type="protein sequence ID" value="MPM34700.1"/>
    <property type="molecule type" value="Genomic_DNA"/>
</dbReference>
<keyword evidence="3 4" id="KW-0788">Thiol protease</keyword>
<dbReference type="AlphaFoldDB" id="A0A644Z1D9"/>
<name>A0A644Z1D9_9ZZZZ</name>
<dbReference type="GO" id="GO:0006508">
    <property type="term" value="P:proteolysis"/>
    <property type="evidence" value="ECO:0007669"/>
    <property type="project" value="UniProtKB-KW"/>
</dbReference>
<accession>A0A644Z1D9</accession>
<proteinExistence type="inferred from homology"/>
<dbReference type="PANTHER" id="PTHR10363">
    <property type="entry name" value="BLEOMYCIN HYDROLASE"/>
    <property type="match status" value="1"/>
</dbReference>
<feature type="domain" description="Peptidase C1A papain C-terminal" evidence="5">
    <location>
        <begin position="37"/>
        <end position="82"/>
    </location>
</feature>
<dbReference type="GO" id="GO:0009636">
    <property type="term" value="P:response to toxic substance"/>
    <property type="evidence" value="ECO:0007669"/>
    <property type="project" value="TreeGrafter"/>
</dbReference>
<organism evidence="6">
    <name type="scientific">bioreactor metagenome</name>
    <dbReference type="NCBI Taxonomy" id="1076179"/>
    <lineage>
        <taxon>unclassified sequences</taxon>
        <taxon>metagenomes</taxon>
        <taxon>ecological metagenomes</taxon>
    </lineage>
</organism>
<keyword evidence="2 4" id="KW-0378">Hydrolase</keyword>
<dbReference type="Pfam" id="PF00112">
    <property type="entry name" value="Peptidase_C1"/>
    <property type="match status" value="1"/>
</dbReference>
<evidence type="ECO:0000259" key="5">
    <source>
        <dbReference type="Pfam" id="PF00112"/>
    </source>
</evidence>
<dbReference type="Gene3D" id="3.90.70.10">
    <property type="entry name" value="Cysteine proteinases"/>
    <property type="match status" value="1"/>
</dbReference>
<dbReference type="PANTHER" id="PTHR10363:SF2">
    <property type="entry name" value="BLEOMYCIN HYDROLASE"/>
    <property type="match status" value="1"/>
</dbReference>
<keyword evidence="1 4" id="KW-0645">Protease</keyword>
<dbReference type="InterPro" id="IPR000668">
    <property type="entry name" value="Peptidase_C1A_C"/>
</dbReference>
<evidence type="ECO:0000256" key="3">
    <source>
        <dbReference type="ARBA" id="ARBA00022807"/>
    </source>
</evidence>
<reference evidence="6" key="1">
    <citation type="submission" date="2019-08" db="EMBL/GenBank/DDBJ databases">
        <authorList>
            <person name="Kucharzyk K."/>
            <person name="Murdoch R.W."/>
            <person name="Higgins S."/>
            <person name="Loffler F."/>
        </authorList>
    </citation>
    <scope>NUCLEOTIDE SEQUENCE</scope>
</reference>
<evidence type="ECO:0000256" key="1">
    <source>
        <dbReference type="ARBA" id="ARBA00022670"/>
    </source>
</evidence>
<dbReference type="Pfam" id="PF03051">
    <property type="entry name" value="Peptidase_C1_2"/>
    <property type="match status" value="1"/>
</dbReference>
<protein>
    <recommendedName>
        <fullName evidence="5">Peptidase C1A papain C-terminal domain-containing protein</fullName>
    </recommendedName>
</protein>
<dbReference type="InterPro" id="IPR038765">
    <property type="entry name" value="Papain-like_cys_pep_sf"/>
</dbReference>
<dbReference type="GO" id="GO:0005737">
    <property type="term" value="C:cytoplasm"/>
    <property type="evidence" value="ECO:0007669"/>
    <property type="project" value="TreeGrafter"/>
</dbReference>
<evidence type="ECO:0000256" key="2">
    <source>
        <dbReference type="ARBA" id="ARBA00022801"/>
    </source>
</evidence>
<dbReference type="PIRSF" id="PIRSF005700">
    <property type="entry name" value="PepC"/>
    <property type="match status" value="1"/>
</dbReference>
<dbReference type="InterPro" id="IPR004134">
    <property type="entry name" value="Peptidase_C1B"/>
</dbReference>